<keyword evidence="2" id="KW-1185">Reference proteome</keyword>
<gene>
    <name evidence="1" type="ORF">SCF082_LOCUS40015</name>
</gene>
<protein>
    <submittedName>
        <fullName evidence="1">Uncharacterized protein</fullName>
    </submittedName>
</protein>
<comment type="caution">
    <text evidence="1">The sequence shown here is derived from an EMBL/GenBank/DDBJ whole genome shotgun (WGS) entry which is preliminary data.</text>
</comment>
<sequence length="130" mass="14457">MAFSNLGSMNLPRKPEAVGTDLLEIDSDLELGIDQLDTGLLPCGFPEREPAELLESLWDDLSSGVADRHAVHTTPVWAESSSPPSIKMDQHEMWTLLKDIKNNPERFTHKIAVLRHRGSTQSMQARIVGL</sequence>
<reference evidence="1 2" key="1">
    <citation type="submission" date="2024-02" db="EMBL/GenBank/DDBJ databases">
        <authorList>
            <person name="Chen Y."/>
            <person name="Shah S."/>
            <person name="Dougan E. K."/>
            <person name="Thang M."/>
            <person name="Chan C."/>
        </authorList>
    </citation>
    <scope>NUCLEOTIDE SEQUENCE [LARGE SCALE GENOMIC DNA]</scope>
</reference>
<dbReference type="EMBL" id="CAXAMM010039156">
    <property type="protein sequence ID" value="CAK9084344.1"/>
    <property type="molecule type" value="Genomic_DNA"/>
</dbReference>
<evidence type="ECO:0000313" key="1">
    <source>
        <dbReference type="EMBL" id="CAK9084344.1"/>
    </source>
</evidence>
<evidence type="ECO:0000313" key="2">
    <source>
        <dbReference type="Proteomes" id="UP001642464"/>
    </source>
</evidence>
<name>A0ABP0Q7Y3_9DINO</name>
<accession>A0ABP0Q7Y3</accession>
<dbReference type="Proteomes" id="UP001642464">
    <property type="component" value="Unassembled WGS sequence"/>
</dbReference>
<organism evidence="1 2">
    <name type="scientific">Durusdinium trenchii</name>
    <dbReference type="NCBI Taxonomy" id="1381693"/>
    <lineage>
        <taxon>Eukaryota</taxon>
        <taxon>Sar</taxon>
        <taxon>Alveolata</taxon>
        <taxon>Dinophyceae</taxon>
        <taxon>Suessiales</taxon>
        <taxon>Symbiodiniaceae</taxon>
        <taxon>Durusdinium</taxon>
    </lineage>
</organism>
<proteinExistence type="predicted"/>